<dbReference type="AlphaFoldDB" id="A0AA88HMX8"/>
<organism evidence="1 2">
    <name type="scientific">Artemia franciscana</name>
    <name type="common">Brine shrimp</name>
    <name type="synonym">Artemia sanfranciscana</name>
    <dbReference type="NCBI Taxonomy" id="6661"/>
    <lineage>
        <taxon>Eukaryota</taxon>
        <taxon>Metazoa</taxon>
        <taxon>Ecdysozoa</taxon>
        <taxon>Arthropoda</taxon>
        <taxon>Crustacea</taxon>
        <taxon>Branchiopoda</taxon>
        <taxon>Anostraca</taxon>
        <taxon>Artemiidae</taxon>
        <taxon>Artemia</taxon>
    </lineage>
</organism>
<dbReference type="Proteomes" id="UP001187531">
    <property type="component" value="Unassembled WGS sequence"/>
</dbReference>
<keyword evidence="2" id="KW-1185">Reference proteome</keyword>
<evidence type="ECO:0000313" key="2">
    <source>
        <dbReference type="Proteomes" id="UP001187531"/>
    </source>
</evidence>
<proteinExistence type="predicted"/>
<gene>
    <name evidence="1" type="ORF">QYM36_009085</name>
</gene>
<feature type="non-terminal residue" evidence="1">
    <location>
        <position position="1"/>
    </location>
</feature>
<dbReference type="EMBL" id="JAVRJZ010000013">
    <property type="protein sequence ID" value="KAK2714745.1"/>
    <property type="molecule type" value="Genomic_DNA"/>
</dbReference>
<evidence type="ECO:0000313" key="1">
    <source>
        <dbReference type="EMBL" id="KAK2714745.1"/>
    </source>
</evidence>
<sequence>MLKAMSSKMVSYKTNFPSLSSHSNENHATGIIFKVPSDLSNPTKRRQVLEQVCGHESILSVKPVGDKIIASIAKTTAPESCVSAQSVLPSPIVKMKAKKYYGLVKGNESDYKFALFKEVPGITDATHLDNSNSSKLRFTDARSLDHALKDVSHANAPKKKI</sequence>
<accession>A0AA88HMX8</accession>
<name>A0AA88HMX8_ARTSF</name>
<comment type="caution">
    <text evidence="1">The sequence shown here is derived from an EMBL/GenBank/DDBJ whole genome shotgun (WGS) entry which is preliminary data.</text>
</comment>
<protein>
    <submittedName>
        <fullName evidence="1">Uncharacterized protein</fullName>
    </submittedName>
</protein>
<reference evidence="1" key="1">
    <citation type="submission" date="2023-07" db="EMBL/GenBank/DDBJ databases">
        <title>Chromosome-level genome assembly of Artemia franciscana.</title>
        <authorList>
            <person name="Jo E."/>
        </authorList>
    </citation>
    <scope>NUCLEOTIDE SEQUENCE</scope>
    <source>
        <tissue evidence="1">Whole body</tissue>
    </source>
</reference>